<sequence>MTNKRNKNILKLSVLLSLLSYQKKRSFIKKITHFNILFEETELLNEDLKNIIFNKLNEYTKSDYYGLSSPTKLPVYINNNKLENEEYVWDYIESKYHEDLNNKLKTLINNFVYEKNKLDWKIKSIDKKEKIIKLDYHFLGTSDRPMIILLNDKEINVVMKAEECLSDKFKNKKCNLSNIEEISIDNTEDECDPKIFICDPTYPNNNMSGRAGISSLERVDILKNKQYTIDIFLTFDKNLKLLKEKILISTFNFNKSIADIIKLFDNSDNQVESGIWKPYCSTEVDCCSADGNNISHTSKTTLIKKTITLNYSNKCLNTELTAGNSYSLEIFGIMKIVELDLSDFKIEVLAINDLDIKNITLSKTLPKTLEYLKLNNIQNLTELPELHENLKVLELENLPELSLPLLPKNLQTLKLINLEWLNDLNNLFEDENKIFSKDFNIQIQDCPNIPCEQLQSLKQNDGKCKKN</sequence>
<dbReference type="AlphaFoldDB" id="A0A5E8CIN7"/>
<proteinExistence type="predicted"/>
<reference evidence="1" key="1">
    <citation type="submission" date="2019-09" db="EMBL/GenBank/DDBJ databases">
        <authorList>
            <person name="Needham M D."/>
        </authorList>
    </citation>
    <scope>NUCLEOTIDE SEQUENCE</scope>
</reference>
<protein>
    <submittedName>
        <fullName evidence="1">Uncharacterized protein</fullName>
    </submittedName>
</protein>
<organism evidence="1">
    <name type="scientific">seawater metagenome</name>
    <dbReference type="NCBI Taxonomy" id="1561972"/>
    <lineage>
        <taxon>unclassified sequences</taxon>
        <taxon>metagenomes</taxon>
        <taxon>ecological metagenomes</taxon>
    </lineage>
</organism>
<name>A0A5E8CIN7_9ZZZZ</name>
<accession>A0A5E8CIN7</accession>
<dbReference type="EMBL" id="CABVLZ010000003">
    <property type="protein sequence ID" value="VVU95081.1"/>
    <property type="molecule type" value="Genomic_DNA"/>
</dbReference>
<gene>
    <name evidence="1" type="ORF">CPAV1605_806</name>
</gene>
<evidence type="ECO:0000313" key="1">
    <source>
        <dbReference type="EMBL" id="VVU95081.1"/>
    </source>
</evidence>